<keyword evidence="1" id="KW-0812">Transmembrane</keyword>
<keyword evidence="1" id="KW-1133">Transmembrane helix</keyword>
<sequence length="119" mass="13079">PSSSPFDVSPSLRLPSLLFFSTAASAVSLMCLLSILAESLVLVPASLTSSRIPTLPINFFLFVDVMMMVGVISYRHFLSLLSRLCYTLEVPCQFRGPKVYSVRLEVPTSLEVPNILEVP</sequence>
<keyword evidence="1" id="KW-0472">Membrane</keyword>
<protein>
    <submittedName>
        <fullName evidence="2">Uncharacterized protein</fullName>
    </submittedName>
</protein>
<feature type="non-terminal residue" evidence="2">
    <location>
        <position position="1"/>
    </location>
</feature>
<reference evidence="3" key="1">
    <citation type="submission" date="2022-10" db="EMBL/GenBank/DDBJ databases">
        <title>Genome assembly of Pristionchus species.</title>
        <authorList>
            <person name="Yoshida K."/>
            <person name="Sommer R.J."/>
        </authorList>
    </citation>
    <scope>NUCLEOTIDE SEQUENCE [LARGE SCALE GENOMIC DNA]</scope>
    <source>
        <strain evidence="3">RS5460</strain>
    </source>
</reference>
<comment type="caution">
    <text evidence="2">The sequence shown here is derived from an EMBL/GenBank/DDBJ whole genome shotgun (WGS) entry which is preliminary data.</text>
</comment>
<feature type="transmembrane region" description="Helical" evidence="1">
    <location>
        <begin position="57"/>
        <end position="74"/>
    </location>
</feature>
<evidence type="ECO:0000313" key="2">
    <source>
        <dbReference type="EMBL" id="GMR48149.1"/>
    </source>
</evidence>
<evidence type="ECO:0000313" key="3">
    <source>
        <dbReference type="Proteomes" id="UP001328107"/>
    </source>
</evidence>
<organism evidence="2 3">
    <name type="scientific">Pristionchus mayeri</name>
    <dbReference type="NCBI Taxonomy" id="1317129"/>
    <lineage>
        <taxon>Eukaryota</taxon>
        <taxon>Metazoa</taxon>
        <taxon>Ecdysozoa</taxon>
        <taxon>Nematoda</taxon>
        <taxon>Chromadorea</taxon>
        <taxon>Rhabditida</taxon>
        <taxon>Rhabditina</taxon>
        <taxon>Diplogasteromorpha</taxon>
        <taxon>Diplogasteroidea</taxon>
        <taxon>Neodiplogasteridae</taxon>
        <taxon>Pristionchus</taxon>
    </lineage>
</organism>
<proteinExistence type="predicted"/>
<dbReference type="EMBL" id="BTRK01000004">
    <property type="protein sequence ID" value="GMR48149.1"/>
    <property type="molecule type" value="Genomic_DNA"/>
</dbReference>
<name>A0AAN5I1C5_9BILA</name>
<accession>A0AAN5I1C5</accession>
<dbReference type="AlphaFoldDB" id="A0AAN5I1C5"/>
<keyword evidence="3" id="KW-1185">Reference proteome</keyword>
<evidence type="ECO:0000256" key="1">
    <source>
        <dbReference type="SAM" id="Phobius"/>
    </source>
</evidence>
<feature type="transmembrane region" description="Helical" evidence="1">
    <location>
        <begin position="12"/>
        <end position="37"/>
    </location>
</feature>
<gene>
    <name evidence="2" type="ORF">PMAYCL1PPCAC_18344</name>
</gene>
<dbReference type="Proteomes" id="UP001328107">
    <property type="component" value="Unassembled WGS sequence"/>
</dbReference>